<feature type="signal peptide" evidence="1">
    <location>
        <begin position="1"/>
        <end position="25"/>
    </location>
</feature>
<gene>
    <name evidence="2" type="ORF">BSO21_04055</name>
</gene>
<dbReference type="Proteomes" id="UP000187158">
    <property type="component" value="Unassembled WGS sequence"/>
</dbReference>
<evidence type="ECO:0000313" key="2">
    <source>
        <dbReference type="EMBL" id="OMD38502.1"/>
    </source>
</evidence>
<keyword evidence="3" id="KW-1185">Reference proteome</keyword>
<sequence length="166" mass="18025">MKIKKYLSVLLVAAVVLIPSASAFADENSSTSQITPYVVGVGDSRANAITITPNEYGGQIFDLFIQSATDQDWFKWTNTSANFKRIVVNVGGYSGNGPTRAGVIVSYNGVSELGPIYTAKAGTWETQSFSNIILPPGASIYVVVDNPNFTSMSQYRLNFSHYDYSI</sequence>
<reference evidence="2 3" key="1">
    <citation type="submission" date="2016-11" db="EMBL/GenBank/DDBJ databases">
        <title>Paenibacillus species isolates.</title>
        <authorList>
            <person name="Beno S.M."/>
        </authorList>
    </citation>
    <scope>NUCLEOTIDE SEQUENCE [LARGE SCALE GENOMIC DNA]</scope>
    <source>
        <strain evidence="2 3">FSL H7-0433</strain>
    </source>
</reference>
<keyword evidence="1" id="KW-0732">Signal</keyword>
<proteinExistence type="predicted"/>
<name>A0ABX3GWM6_9BACL</name>
<dbReference type="RefSeq" id="WP_076217993.1">
    <property type="nucleotide sequence ID" value="NZ_MPTJ01000013.1"/>
</dbReference>
<accession>A0ABX3GWM6</accession>
<dbReference type="EMBL" id="MPVP01000012">
    <property type="protein sequence ID" value="OMD38502.1"/>
    <property type="molecule type" value="Genomic_DNA"/>
</dbReference>
<evidence type="ECO:0000256" key="1">
    <source>
        <dbReference type="SAM" id="SignalP"/>
    </source>
</evidence>
<protein>
    <submittedName>
        <fullName evidence="2">Uncharacterized protein</fullName>
    </submittedName>
</protein>
<evidence type="ECO:0000313" key="3">
    <source>
        <dbReference type="Proteomes" id="UP000187158"/>
    </source>
</evidence>
<comment type="caution">
    <text evidence="2">The sequence shown here is derived from an EMBL/GenBank/DDBJ whole genome shotgun (WGS) entry which is preliminary data.</text>
</comment>
<organism evidence="2 3">
    <name type="scientific">Paenibacillus odorifer</name>
    <dbReference type="NCBI Taxonomy" id="189426"/>
    <lineage>
        <taxon>Bacteria</taxon>
        <taxon>Bacillati</taxon>
        <taxon>Bacillota</taxon>
        <taxon>Bacilli</taxon>
        <taxon>Bacillales</taxon>
        <taxon>Paenibacillaceae</taxon>
        <taxon>Paenibacillus</taxon>
    </lineage>
</organism>
<feature type="chain" id="PRO_5047308789" evidence="1">
    <location>
        <begin position="26"/>
        <end position="166"/>
    </location>
</feature>